<evidence type="ECO:0000313" key="10">
    <source>
        <dbReference type="Proteomes" id="UP001159042"/>
    </source>
</evidence>
<dbReference type="AlphaFoldDB" id="A0AAV8WHP3"/>
<keyword evidence="6" id="KW-0675">Receptor</keyword>
<evidence type="ECO:0000256" key="4">
    <source>
        <dbReference type="ARBA" id="ARBA00022989"/>
    </source>
</evidence>
<evidence type="ECO:0000313" key="9">
    <source>
        <dbReference type="EMBL" id="KAJ8925665.1"/>
    </source>
</evidence>
<evidence type="ECO:0000256" key="1">
    <source>
        <dbReference type="ARBA" id="ARBA00004651"/>
    </source>
</evidence>
<evidence type="ECO:0000256" key="8">
    <source>
        <dbReference type="SAM" id="Phobius"/>
    </source>
</evidence>
<feature type="transmembrane region" description="Helical" evidence="8">
    <location>
        <begin position="279"/>
        <end position="299"/>
    </location>
</feature>
<dbReference type="Proteomes" id="UP001159042">
    <property type="component" value="Unassembled WGS sequence"/>
</dbReference>
<sequence length="955" mass="108195">MANAPRILNMEFSNFGLAEVTNKVLSNLNGFIDSLTSCPQMKYTNCYYTGPALNSPHSPQSEAVVNAFIQKNEHCTKFIANQYHNLSSVEKLQFNIDHFFVLVESVEEVTTAAVDLTKNRYWTSESYSHFVLTEIIEDVSFLPSVLSYIWSRNIVNFILDKVSNFHKNPLRAAFHSYPGKIYKKNGKWTGSDYETYILLAEMLNASVQTLPCPDAKTTAEKLYSNEADIYIAKVFQVDEVENLTFTYSCGMDDRVVMLPKPSKIPAYQHVFYIFQPPTWIALSLTIILLQILYFIISYASKLNLDYASLSSSFVTPKYKKSIKTIVELKENGIKIYASRYLAENFIPKSFGLGNSYVFVNFLQTIQLLESINTSGAIVSSRILAEYYINMNKKWHGDAIYYIMKEALTPGNSAYLVQKASPFLKAINKRLQLIQEHALLRESSYSSVAPSVKSILNLSHFQVMFYILFLGYLAGFVVFLLERPKKEQLPKVTLQQVIDTSDAFPIKFPIDSVRCKSLAKKTAGETLEENINSAYPVLHEQALLLYSKFLIHKRKFGSILEKKLYQDMTLDMLVDRLLLKRAVSFVGRHDTFRLLTGEDDLTGRWELIGSSKEAQPLILKNCLSYDEIKLSALLSVSSYTQCINLGNRRNCGVVEPDTKIIEERGVIVGLIGTRLTKPGVMEYQEVVVTQEQNIPKNGYKNISEPTTKNLFLSFYGEANSTYYQFKNQFGTEKFTNIRLDAYFNNMVYERRLALSIDTFLIEANERAKLAGTMAYLHVVGIGLGVWSISTHQNKLFMDTCARRIEFLSKTLEYVSAICFSYIKEPSCGKYKTGDVVTSENHRNGGITILICDRNPHEKLTGPYEGHLSVVSYAWDGNALPGNEFWWGHLESSSDPAAASSTQVSELHNAHINPGVCAANLRVATVNGLLTLEEYQRRVPHDEDDEDLVETKRCLIS</sequence>
<accession>A0AAV8WHP3</accession>
<name>A0AAV8WHP3_9CUCU</name>
<evidence type="ECO:0000256" key="3">
    <source>
        <dbReference type="ARBA" id="ARBA00022692"/>
    </source>
</evidence>
<gene>
    <name evidence="9" type="ORF">NQ315_009510</name>
</gene>
<protein>
    <submittedName>
        <fullName evidence="9">Uncharacterized protein</fullName>
    </submittedName>
</protein>
<dbReference type="PANTHER" id="PTHR42643">
    <property type="entry name" value="IONOTROPIC RECEPTOR 20A-RELATED"/>
    <property type="match status" value="1"/>
</dbReference>
<evidence type="ECO:0000256" key="7">
    <source>
        <dbReference type="ARBA" id="ARBA00023180"/>
    </source>
</evidence>
<dbReference type="GO" id="GO:0005886">
    <property type="term" value="C:plasma membrane"/>
    <property type="evidence" value="ECO:0007669"/>
    <property type="project" value="UniProtKB-SubCell"/>
</dbReference>
<dbReference type="InterPro" id="IPR052192">
    <property type="entry name" value="Insect_Ionotropic_Sensory_Rcpt"/>
</dbReference>
<reference evidence="9 10" key="1">
    <citation type="journal article" date="2023" name="Insect Mol. Biol.">
        <title>Genome sequencing provides insights into the evolution of gene families encoding plant cell wall-degrading enzymes in longhorned beetles.</title>
        <authorList>
            <person name="Shin N.R."/>
            <person name="Okamura Y."/>
            <person name="Kirsch R."/>
            <person name="Pauchet Y."/>
        </authorList>
    </citation>
    <scope>NUCLEOTIDE SEQUENCE [LARGE SCALE GENOMIC DNA]</scope>
    <source>
        <strain evidence="9">EAD_L_NR</strain>
    </source>
</reference>
<evidence type="ECO:0000256" key="2">
    <source>
        <dbReference type="ARBA" id="ARBA00022475"/>
    </source>
</evidence>
<comment type="subcellular location">
    <subcellularLocation>
        <location evidence="1">Cell membrane</location>
        <topology evidence="1">Multi-pass membrane protein</topology>
    </subcellularLocation>
</comment>
<keyword evidence="2" id="KW-1003">Cell membrane</keyword>
<evidence type="ECO:0000256" key="6">
    <source>
        <dbReference type="ARBA" id="ARBA00023170"/>
    </source>
</evidence>
<keyword evidence="10" id="KW-1185">Reference proteome</keyword>
<evidence type="ECO:0000256" key="5">
    <source>
        <dbReference type="ARBA" id="ARBA00023136"/>
    </source>
</evidence>
<comment type="caution">
    <text evidence="9">The sequence shown here is derived from an EMBL/GenBank/DDBJ whole genome shotgun (WGS) entry which is preliminary data.</text>
</comment>
<keyword evidence="7" id="KW-0325">Glycoprotein</keyword>
<keyword evidence="4 8" id="KW-1133">Transmembrane helix</keyword>
<organism evidence="9 10">
    <name type="scientific">Exocentrus adspersus</name>
    <dbReference type="NCBI Taxonomy" id="1586481"/>
    <lineage>
        <taxon>Eukaryota</taxon>
        <taxon>Metazoa</taxon>
        <taxon>Ecdysozoa</taxon>
        <taxon>Arthropoda</taxon>
        <taxon>Hexapoda</taxon>
        <taxon>Insecta</taxon>
        <taxon>Pterygota</taxon>
        <taxon>Neoptera</taxon>
        <taxon>Endopterygota</taxon>
        <taxon>Coleoptera</taxon>
        <taxon>Polyphaga</taxon>
        <taxon>Cucujiformia</taxon>
        <taxon>Chrysomeloidea</taxon>
        <taxon>Cerambycidae</taxon>
        <taxon>Lamiinae</taxon>
        <taxon>Acanthocinini</taxon>
        <taxon>Exocentrus</taxon>
    </lineage>
</organism>
<keyword evidence="3 8" id="KW-0812">Transmembrane</keyword>
<dbReference type="InterPro" id="IPR032063">
    <property type="entry name" value="MavL-like"/>
</dbReference>
<dbReference type="SUPFAM" id="SSF53850">
    <property type="entry name" value="Periplasmic binding protein-like II"/>
    <property type="match status" value="1"/>
</dbReference>
<feature type="transmembrane region" description="Helical" evidence="8">
    <location>
        <begin position="462"/>
        <end position="480"/>
    </location>
</feature>
<dbReference type="Pfam" id="PF16062">
    <property type="entry name" value="MavL-like"/>
    <property type="match status" value="1"/>
</dbReference>
<dbReference type="EMBL" id="JANEYG010000001">
    <property type="protein sequence ID" value="KAJ8925665.1"/>
    <property type="molecule type" value="Genomic_DNA"/>
</dbReference>
<proteinExistence type="predicted"/>
<dbReference type="PANTHER" id="PTHR42643:SF35">
    <property type="entry name" value="IONOTROPIC RECEPTOR 68A, ISOFORM A"/>
    <property type="match status" value="1"/>
</dbReference>
<keyword evidence="5 8" id="KW-0472">Membrane</keyword>